<dbReference type="Gene3D" id="3.90.220.20">
    <property type="entry name" value="DNA methylase specificity domains"/>
    <property type="match status" value="2"/>
</dbReference>
<dbReference type="Proteomes" id="UP000292881">
    <property type="component" value="Unassembled WGS sequence"/>
</dbReference>
<dbReference type="PANTHER" id="PTHR30408:SF12">
    <property type="entry name" value="TYPE I RESTRICTION ENZYME MJAVIII SPECIFICITY SUBUNIT"/>
    <property type="match status" value="1"/>
</dbReference>
<dbReference type="Pfam" id="PF01420">
    <property type="entry name" value="Methylase_S"/>
    <property type="match status" value="1"/>
</dbReference>
<evidence type="ECO:0000259" key="5">
    <source>
        <dbReference type="Pfam" id="PF01420"/>
    </source>
</evidence>
<comment type="caution">
    <text evidence="6">The sequence shown here is derived from an EMBL/GenBank/DDBJ whole genome shotgun (WGS) entry which is preliminary data.</text>
</comment>
<dbReference type="GO" id="GO:0009307">
    <property type="term" value="P:DNA restriction-modification system"/>
    <property type="evidence" value="ECO:0007669"/>
    <property type="project" value="UniProtKB-KW"/>
</dbReference>
<proteinExistence type="inferred from homology"/>
<dbReference type="InterPro" id="IPR044946">
    <property type="entry name" value="Restrct_endonuc_typeI_TRD_sf"/>
</dbReference>
<evidence type="ECO:0000256" key="2">
    <source>
        <dbReference type="ARBA" id="ARBA00022747"/>
    </source>
</evidence>
<keyword evidence="3" id="KW-0238">DNA-binding</keyword>
<feature type="domain" description="Type I restriction modification DNA specificity" evidence="5">
    <location>
        <begin position="35"/>
        <end position="200"/>
    </location>
</feature>
<evidence type="ECO:0000313" key="7">
    <source>
        <dbReference type="Proteomes" id="UP000292881"/>
    </source>
</evidence>
<sequence length="423" mass="46365">MRLSPPSVRLRSEWTPREPPSTSDSRKPASMRDGWKQAVLAEVLTEIQRPVPVSSLTEVRFAGVRWYAEGVYARETVRAGEVKTATVTELRSGDITYNRMWATKASFGLVGDDVDGCHVTNDFPIFEVNEAETTGRYVELIFQTTPFQAEAAARATGTTERRRLKQRDFLSIPIVLPKLAEQRRAVDLITALDEAIEAAGQEAEAAHAALEDVRDLLIWGRSEVRVALREVAAVVGRLVSPMEPEFASLPHIGTDRIESGTGVLHGVISAAQDRVISGKYLHEPRTVIYSKIRPNLRKVAVPDWRGLCSADAYPLLPLGSDDVDYLSQLLISRPFTAEAVSRSGRTKMPKINRADLMSIEVPSLDSAEQAKVSTTLSSLSNARDAARATAQTLGALRANLLTVILSGEHEIPATYDALLEEVA</sequence>
<protein>
    <submittedName>
        <fullName evidence="6">Restriction endonuclease subunit S</fullName>
    </submittedName>
</protein>
<organism evidence="6 7">
    <name type="scientific">Agromyces binzhouensis</name>
    <dbReference type="NCBI Taxonomy" id="1817495"/>
    <lineage>
        <taxon>Bacteria</taxon>
        <taxon>Bacillati</taxon>
        <taxon>Actinomycetota</taxon>
        <taxon>Actinomycetes</taxon>
        <taxon>Micrococcales</taxon>
        <taxon>Microbacteriaceae</taxon>
        <taxon>Agromyces</taxon>
    </lineage>
</organism>
<keyword evidence="7" id="KW-1185">Reference proteome</keyword>
<evidence type="ECO:0000313" key="6">
    <source>
        <dbReference type="EMBL" id="RXZ51898.1"/>
    </source>
</evidence>
<keyword evidence="6" id="KW-0255">Endonuclease</keyword>
<accession>A0A4Q2K022</accession>
<dbReference type="AlphaFoldDB" id="A0A4Q2K022"/>
<keyword evidence="2" id="KW-0680">Restriction system</keyword>
<dbReference type="OrthoDB" id="3197085at2"/>
<comment type="similarity">
    <text evidence="1">Belongs to the type-I restriction system S methylase family.</text>
</comment>
<name>A0A4Q2K022_9MICO</name>
<dbReference type="PANTHER" id="PTHR30408">
    <property type="entry name" value="TYPE-1 RESTRICTION ENZYME ECOKI SPECIFICITY PROTEIN"/>
    <property type="match status" value="1"/>
</dbReference>
<dbReference type="SUPFAM" id="SSF116734">
    <property type="entry name" value="DNA methylase specificity domain"/>
    <property type="match status" value="2"/>
</dbReference>
<evidence type="ECO:0000256" key="3">
    <source>
        <dbReference type="ARBA" id="ARBA00023125"/>
    </source>
</evidence>
<dbReference type="GO" id="GO:0004519">
    <property type="term" value="F:endonuclease activity"/>
    <property type="evidence" value="ECO:0007669"/>
    <property type="project" value="UniProtKB-KW"/>
</dbReference>
<dbReference type="InterPro" id="IPR000055">
    <property type="entry name" value="Restrct_endonuc_typeI_TRD"/>
</dbReference>
<reference evidence="6 7" key="1">
    <citation type="submission" date="2019-01" db="EMBL/GenBank/DDBJ databases">
        <authorList>
            <person name="Li J."/>
        </authorList>
    </citation>
    <scope>NUCLEOTIDE SEQUENCE [LARGE SCALE GENOMIC DNA]</scope>
    <source>
        <strain evidence="6 7">CGMCC 4.7180</strain>
    </source>
</reference>
<dbReference type="InterPro" id="IPR052021">
    <property type="entry name" value="Type-I_RS_S_subunit"/>
</dbReference>
<dbReference type="GO" id="GO:0003677">
    <property type="term" value="F:DNA binding"/>
    <property type="evidence" value="ECO:0007669"/>
    <property type="project" value="UniProtKB-KW"/>
</dbReference>
<keyword evidence="6" id="KW-0540">Nuclease</keyword>
<keyword evidence="6" id="KW-0378">Hydrolase</keyword>
<evidence type="ECO:0000256" key="4">
    <source>
        <dbReference type="SAM" id="MobiDB-lite"/>
    </source>
</evidence>
<evidence type="ECO:0000256" key="1">
    <source>
        <dbReference type="ARBA" id="ARBA00010923"/>
    </source>
</evidence>
<dbReference type="EMBL" id="SDPL01000001">
    <property type="protein sequence ID" value="RXZ51898.1"/>
    <property type="molecule type" value="Genomic_DNA"/>
</dbReference>
<feature type="region of interest" description="Disordered" evidence="4">
    <location>
        <begin position="1"/>
        <end position="32"/>
    </location>
</feature>
<gene>
    <name evidence="6" type="ORF">ESO86_00125</name>
</gene>